<name>A0A2M8KC83_9BACT</name>
<accession>A0A2M8KC83</accession>
<dbReference type="EMBL" id="PFDX01000015">
    <property type="protein sequence ID" value="PJE57527.1"/>
    <property type="molecule type" value="Genomic_DNA"/>
</dbReference>
<dbReference type="Gene3D" id="2.60.40.1170">
    <property type="entry name" value="Mu homology domain, subdomain B"/>
    <property type="match status" value="1"/>
</dbReference>
<reference evidence="3" key="1">
    <citation type="submission" date="2017-09" db="EMBL/GenBank/DDBJ databases">
        <title>Depth-based differentiation of microbial function through sediment-hosted aquifers and enrichment of novel symbionts in the deep terrestrial subsurface.</title>
        <authorList>
            <person name="Probst A.J."/>
            <person name="Ladd B."/>
            <person name="Jarett J.K."/>
            <person name="Geller-Mcgrath D.E."/>
            <person name="Sieber C.M.K."/>
            <person name="Emerson J.B."/>
            <person name="Anantharaman K."/>
            <person name="Thomas B.C."/>
            <person name="Malmstrom R."/>
            <person name="Stieglmeier M."/>
            <person name="Klingl A."/>
            <person name="Woyke T."/>
            <person name="Ryan C.M."/>
            <person name="Banfield J.F."/>
        </authorList>
    </citation>
    <scope>NUCLEOTIDE SEQUENCE [LARGE SCALE GENOMIC DNA]</scope>
</reference>
<keyword evidence="1" id="KW-1133">Transmembrane helix</keyword>
<dbReference type="Proteomes" id="UP000231648">
    <property type="component" value="Unassembled WGS sequence"/>
</dbReference>
<evidence type="ECO:0000313" key="3">
    <source>
        <dbReference type="Proteomes" id="UP000231648"/>
    </source>
</evidence>
<sequence>MDGGEEFQITEINPQEPIYPQEPKPSKKRKGLISLFYRKNLPRTLFFLVVIFIVVAIGAIIWGRQSFSPAKVELSVKTSPDIASGKEVILTIEYTNDNRVNLNDSLLIINYPSGVFSSDGKEIHQEQRDLKQISKKSQGQESFRVRFVGGKGEFKTITAILSYQPQNINSRFEKSTDQRIEINSVLISIKIDGPENVISGQDVSYLIEYENKTNNDISNLRAEIAYSEDFKIKNTDPKPAEGTTNVWQINTLKAGEKKVIGLNGILQGEEGEDKALEVMIGTMENEQFLQYSRSEYSTKIAPSPLLLLVTLERVEEENCNLNPGQHLKYIIEFRNNTDVALKELILKAYLEDSVFDFKSLELDRVGYFDSRQNVITWGGGEVPKLNLLEPNESGSVNFTIDLKNPIPMNNYNDKNFQATVLSEIGTLTVPAKFAMKELKISREFSCKVNSQLDIKSKVYYNEPAPGIFNTGPLPPKVNELTTYTVHWQISNGSNDLENVRVSAVLPQGISWSNYYINKVSDSQVYYNERTKEVIWEIQKVPAGVGSVSSLYELIFQIGLTPSINQVGESPVLINESSAEGKDTFTQVILDSSARAVTTMIPDDPNNAYNKSRVVE</sequence>
<protein>
    <recommendedName>
        <fullName evidence="4">DUF11 domain-containing protein</fullName>
    </recommendedName>
</protein>
<proteinExistence type="predicted"/>
<feature type="transmembrane region" description="Helical" evidence="1">
    <location>
        <begin position="45"/>
        <end position="63"/>
    </location>
</feature>
<evidence type="ECO:0000256" key="1">
    <source>
        <dbReference type="SAM" id="Phobius"/>
    </source>
</evidence>
<keyword evidence="1" id="KW-0812">Transmembrane</keyword>
<dbReference type="AlphaFoldDB" id="A0A2M8KC83"/>
<gene>
    <name evidence="2" type="ORF">COU82_01570</name>
</gene>
<evidence type="ECO:0000313" key="2">
    <source>
        <dbReference type="EMBL" id="PJE57527.1"/>
    </source>
</evidence>
<comment type="caution">
    <text evidence="2">The sequence shown here is derived from an EMBL/GenBank/DDBJ whole genome shotgun (WGS) entry which is preliminary data.</text>
</comment>
<evidence type="ECO:0008006" key="4">
    <source>
        <dbReference type="Google" id="ProtNLM"/>
    </source>
</evidence>
<organism evidence="2 3">
    <name type="scientific">Candidatus Portnoybacteria bacterium CG10_big_fil_rev_8_21_14_0_10_38_18</name>
    <dbReference type="NCBI Taxonomy" id="1974813"/>
    <lineage>
        <taxon>Bacteria</taxon>
        <taxon>Candidatus Portnoyibacteriota</taxon>
    </lineage>
</organism>
<keyword evidence="1" id="KW-0472">Membrane</keyword>